<evidence type="ECO:0000256" key="7">
    <source>
        <dbReference type="RuleBase" id="RU000489"/>
    </source>
</evidence>
<keyword evidence="10" id="KW-1185">Reference proteome</keyword>
<dbReference type="GO" id="GO:0008843">
    <property type="term" value="F:endochitinase activity"/>
    <property type="evidence" value="ECO:0007669"/>
    <property type="project" value="UniProtKB-EC"/>
</dbReference>
<dbReference type="InterPro" id="IPR001223">
    <property type="entry name" value="Glyco_hydro18_cat"/>
</dbReference>
<comment type="catalytic activity">
    <reaction evidence="1">
        <text>Random endo-hydrolysis of N-acetyl-beta-D-glucosaminide (1-&gt;4)-beta-linkages in chitin and chitodextrins.</text>
        <dbReference type="EC" id="3.2.1.14"/>
    </reaction>
</comment>
<organism evidence="9 10">
    <name type="scientific">Hermanssonia centrifuga</name>
    <dbReference type="NCBI Taxonomy" id="98765"/>
    <lineage>
        <taxon>Eukaryota</taxon>
        <taxon>Fungi</taxon>
        <taxon>Dikarya</taxon>
        <taxon>Basidiomycota</taxon>
        <taxon>Agaricomycotina</taxon>
        <taxon>Agaricomycetes</taxon>
        <taxon>Polyporales</taxon>
        <taxon>Meruliaceae</taxon>
        <taxon>Hermanssonia</taxon>
    </lineage>
</organism>
<dbReference type="PROSITE" id="PS01095">
    <property type="entry name" value="GH18_1"/>
    <property type="match status" value="1"/>
</dbReference>
<evidence type="ECO:0000313" key="9">
    <source>
        <dbReference type="EMBL" id="THG96438.1"/>
    </source>
</evidence>
<sequence>MRTKFGFCGSTDEFCVDECADDPSGHCGKVSVPTNAGASVLSRVIGYYESWASARPCSAWYPQNVPADGYTHLNFAFAGIDPDSSQIVPGSGNDPTYYNTFTGLKKLNLDLKTYISVGGWAFNDPPTQRVFSTVAGDVGKSQTFATSAVAFMIQYGFDGMDIDWEYPAACERGGAPEDFANFPRLLSILRQTFDASGHTFGLTFTAPSSFWYLQQFDLQNLLKYADWINLMSYDLHGTWDAKDAYIGNIVGAHTNLTEIDQSLQLFMRAGVPLNKIVLGLGFYGRSFELSDKDCAAPGCPFNGPAAPGPCTASAGILSYSEIQDVITRTNPANIVHDQTAAVKYFEFDDGVNVDQWVSYDDADTFKQKIDYANGAGLGGVMVWAADQDDFAGSALSAILGQPVGTIIPTPDGFGSNDAQSCTVMDCGVACPSGFVQPILTVAAKPEVVRFVAQQETNLKIVNGVAQLLYVTVSTFSSCCCILAYDTLIRPGKGFAKLEKSLLLAILGARGRNAVPDTNSVLIEIQGNSVTAPFTLDELFDNPSEDEDMSYKLQTETINDDNPDAGNDNPETTPFGLVVIDGPDHYVSDLTRRSNWELIGCHPTEETQNVRAVCTKGQNDASCNHVFIRAAEDTIVKMPNNCGPGPYARIVSLTPSKTARLSKRVQQLDESIRPIVYDLIFDYKFNEIRAPADMEPALLRIDVTNIPGYWDEIVTGTTRRRDLLNDPQMIKRGLEERWFGAFDDWLAKTTQVKSDTSARLDMQQAFSTTLFSASQNCASEDGSTQFASSLNVAVHGNAQAHVTFGLYVQGHVLPSPSIDAAYVYIVSQATANLGFEVTGKASVTYDPGQVKMIPEIAWPGLSVPGTFSLTSNWDTGEFYYSVGTGDQHQEAAKSDPQFATDWQVTPHADVQLDGNLAVHVIPTASLGINILSGLINAQANLVLDGSVYVDLSASLSGAHVSVGDVVRLDASVTGTGFNYPGYNFFNLQRECYSADVTFGFTKRDYIPTVAMDDLVSDGLYGALPYTMNGSTPRLSQEKRGLLDAFGFLKCPTAEEGGGSGDDCFNALLDEEDLSDADVNEERRRDIEDLDCKSNRGL</sequence>
<dbReference type="PROSITE" id="PS51910">
    <property type="entry name" value="GH18_2"/>
    <property type="match status" value="1"/>
</dbReference>
<dbReference type="Proteomes" id="UP000309038">
    <property type="component" value="Unassembled WGS sequence"/>
</dbReference>
<dbReference type="InterPro" id="IPR011583">
    <property type="entry name" value="Chitinase_II/V-like_cat"/>
</dbReference>
<dbReference type="AlphaFoldDB" id="A0A4S4KE82"/>
<dbReference type="InterPro" id="IPR017853">
    <property type="entry name" value="GH"/>
</dbReference>
<evidence type="ECO:0000256" key="3">
    <source>
        <dbReference type="ARBA" id="ARBA00023024"/>
    </source>
</evidence>
<dbReference type="GO" id="GO:0008061">
    <property type="term" value="F:chitin binding"/>
    <property type="evidence" value="ECO:0007669"/>
    <property type="project" value="InterPro"/>
</dbReference>
<dbReference type="Pfam" id="PF00704">
    <property type="entry name" value="Glyco_hydro_18"/>
    <property type="match status" value="1"/>
</dbReference>
<dbReference type="SUPFAM" id="SSF51445">
    <property type="entry name" value="(Trans)glycosidases"/>
    <property type="match status" value="1"/>
</dbReference>
<keyword evidence="3" id="KW-0146">Chitin degradation</keyword>
<reference evidence="9 10" key="1">
    <citation type="submission" date="2019-02" db="EMBL/GenBank/DDBJ databases">
        <title>Genome sequencing of the rare red list fungi Phlebia centrifuga.</title>
        <authorList>
            <person name="Buettner E."/>
            <person name="Kellner H."/>
        </authorList>
    </citation>
    <scope>NUCLEOTIDE SEQUENCE [LARGE SCALE GENOMIC DNA]</scope>
    <source>
        <strain evidence="9 10">DSM 108282</strain>
    </source>
</reference>
<dbReference type="InterPro" id="IPR029070">
    <property type="entry name" value="Chitinase_insertion_sf"/>
</dbReference>
<gene>
    <name evidence="9" type="ORF">EW026_g5395</name>
</gene>
<dbReference type="EMBL" id="SGPJ01000235">
    <property type="protein sequence ID" value="THG96438.1"/>
    <property type="molecule type" value="Genomic_DNA"/>
</dbReference>
<dbReference type="PANTHER" id="PTHR11177:SF397">
    <property type="entry name" value="CHITINASE"/>
    <property type="match status" value="1"/>
</dbReference>
<proteinExistence type="predicted"/>
<dbReference type="GO" id="GO:0000272">
    <property type="term" value="P:polysaccharide catabolic process"/>
    <property type="evidence" value="ECO:0007669"/>
    <property type="project" value="UniProtKB-KW"/>
</dbReference>
<evidence type="ECO:0000256" key="2">
    <source>
        <dbReference type="ARBA" id="ARBA00022801"/>
    </source>
</evidence>
<keyword evidence="6" id="KW-0624">Polysaccharide degradation</keyword>
<accession>A0A4S4KE82</accession>
<keyword evidence="2 7" id="KW-0378">Hydrolase</keyword>
<evidence type="ECO:0000256" key="1">
    <source>
        <dbReference type="ARBA" id="ARBA00000822"/>
    </source>
</evidence>
<evidence type="ECO:0000256" key="6">
    <source>
        <dbReference type="ARBA" id="ARBA00023326"/>
    </source>
</evidence>
<dbReference type="GO" id="GO:0006032">
    <property type="term" value="P:chitin catabolic process"/>
    <property type="evidence" value="ECO:0007669"/>
    <property type="project" value="UniProtKB-KW"/>
</dbReference>
<keyword evidence="4" id="KW-0119">Carbohydrate metabolism</keyword>
<dbReference type="InterPro" id="IPR001579">
    <property type="entry name" value="Glyco_hydro_18_chit_AS"/>
</dbReference>
<evidence type="ECO:0000259" key="8">
    <source>
        <dbReference type="PROSITE" id="PS51910"/>
    </source>
</evidence>
<evidence type="ECO:0000313" key="10">
    <source>
        <dbReference type="Proteomes" id="UP000309038"/>
    </source>
</evidence>
<name>A0A4S4KE82_9APHY</name>
<dbReference type="Gene3D" id="3.20.20.80">
    <property type="entry name" value="Glycosidases"/>
    <property type="match status" value="1"/>
</dbReference>
<dbReference type="InterPro" id="IPR050314">
    <property type="entry name" value="Glycosyl_Hydrlase_18"/>
</dbReference>
<dbReference type="PANTHER" id="PTHR11177">
    <property type="entry name" value="CHITINASE"/>
    <property type="match status" value="1"/>
</dbReference>
<comment type="caution">
    <text evidence="9">The sequence shown here is derived from an EMBL/GenBank/DDBJ whole genome shotgun (WGS) entry which is preliminary data.</text>
</comment>
<evidence type="ECO:0000256" key="4">
    <source>
        <dbReference type="ARBA" id="ARBA00023277"/>
    </source>
</evidence>
<feature type="domain" description="GH18" evidence="8">
    <location>
        <begin position="42"/>
        <end position="402"/>
    </location>
</feature>
<keyword evidence="5 7" id="KW-0326">Glycosidase</keyword>
<dbReference type="Gene3D" id="3.10.50.10">
    <property type="match status" value="1"/>
</dbReference>
<protein>
    <recommendedName>
        <fullName evidence="8">GH18 domain-containing protein</fullName>
    </recommendedName>
</protein>
<dbReference type="SUPFAM" id="SSF54556">
    <property type="entry name" value="Chitinase insertion domain"/>
    <property type="match status" value="1"/>
</dbReference>
<evidence type="ECO:0000256" key="5">
    <source>
        <dbReference type="ARBA" id="ARBA00023295"/>
    </source>
</evidence>
<dbReference type="SMART" id="SM00636">
    <property type="entry name" value="Glyco_18"/>
    <property type="match status" value="1"/>
</dbReference>